<feature type="transmembrane region" description="Helical" evidence="1">
    <location>
        <begin position="50"/>
        <end position="71"/>
    </location>
</feature>
<proteinExistence type="predicted"/>
<evidence type="ECO:0000313" key="3">
    <source>
        <dbReference type="EMBL" id="KAA0184572.1"/>
    </source>
</evidence>
<dbReference type="OrthoDB" id="6312551at2759"/>
<dbReference type="EMBL" id="LUCM01007001">
    <property type="protein sequence ID" value="KAA0190504.1"/>
    <property type="molecule type" value="Genomic_DNA"/>
</dbReference>
<dbReference type="AlphaFoldDB" id="A0A8E0RJI9"/>
<feature type="transmembrane region" description="Helical" evidence="1">
    <location>
        <begin position="6"/>
        <end position="29"/>
    </location>
</feature>
<accession>A0A8E0RJI9</accession>
<name>A0A8E0RJI9_9TREM</name>
<dbReference type="EMBL" id="LUCM01011033">
    <property type="protein sequence ID" value="KAA0184572.1"/>
    <property type="molecule type" value="Genomic_DNA"/>
</dbReference>
<evidence type="ECO:0000313" key="2">
    <source>
        <dbReference type="EMBL" id="KAA0184570.1"/>
    </source>
</evidence>
<feature type="transmembrane region" description="Helical" evidence="1">
    <location>
        <begin position="83"/>
        <end position="104"/>
    </location>
</feature>
<gene>
    <name evidence="2" type="ORF">FBUS_03742</name>
    <name evidence="3" type="ORF">FBUS_03743</name>
    <name evidence="4" type="ORF">FBUS_11707</name>
</gene>
<keyword evidence="1" id="KW-0472">Membrane</keyword>
<keyword evidence="5" id="KW-1185">Reference proteome</keyword>
<comment type="caution">
    <text evidence="3">The sequence shown here is derived from an EMBL/GenBank/DDBJ whole genome shotgun (WGS) entry which is preliminary data.</text>
</comment>
<dbReference type="EMBL" id="LUCM01011033">
    <property type="protein sequence ID" value="KAA0184570.1"/>
    <property type="molecule type" value="Genomic_DNA"/>
</dbReference>
<protein>
    <submittedName>
        <fullName evidence="3">Uncharacterized protein</fullName>
    </submittedName>
</protein>
<evidence type="ECO:0000256" key="1">
    <source>
        <dbReference type="SAM" id="Phobius"/>
    </source>
</evidence>
<dbReference type="Proteomes" id="UP000728185">
    <property type="component" value="Unassembled WGS sequence"/>
</dbReference>
<evidence type="ECO:0000313" key="5">
    <source>
        <dbReference type="Proteomes" id="UP000728185"/>
    </source>
</evidence>
<keyword evidence="1" id="KW-0812">Transmembrane</keyword>
<evidence type="ECO:0000313" key="4">
    <source>
        <dbReference type="EMBL" id="KAA0190504.1"/>
    </source>
</evidence>
<sequence>MRVDIPWLLVLVKVLNLTNLLVQLVHADIRKQDFLERGDGFSQLHSYLRFQYVGECTFGIGSNLVVGFVVPRNLLLLGAYQTFNTWLGFLAVITATSLVFWLTYMSWATCCHRRVRWAKSLLFRTHSHVLFSGDDTSSGLLHSECNTGAPASSFCDRRLRRSIYEELDQFAEVICHTDAVVILELVEHRAVD</sequence>
<organism evidence="3 5">
    <name type="scientific">Fasciolopsis buskii</name>
    <dbReference type="NCBI Taxonomy" id="27845"/>
    <lineage>
        <taxon>Eukaryota</taxon>
        <taxon>Metazoa</taxon>
        <taxon>Spiralia</taxon>
        <taxon>Lophotrochozoa</taxon>
        <taxon>Platyhelminthes</taxon>
        <taxon>Trematoda</taxon>
        <taxon>Digenea</taxon>
        <taxon>Plagiorchiida</taxon>
        <taxon>Echinostomata</taxon>
        <taxon>Echinostomatoidea</taxon>
        <taxon>Fasciolidae</taxon>
        <taxon>Fasciolopsis</taxon>
    </lineage>
</organism>
<reference evidence="3" key="1">
    <citation type="submission" date="2019-05" db="EMBL/GenBank/DDBJ databases">
        <title>Annotation for the trematode Fasciolopsis buski.</title>
        <authorList>
            <person name="Choi Y.-J."/>
        </authorList>
    </citation>
    <scope>NUCLEOTIDE SEQUENCE</scope>
    <source>
        <strain evidence="3">HT</strain>
        <tissue evidence="3">Whole worm</tissue>
    </source>
</reference>
<keyword evidence="1" id="KW-1133">Transmembrane helix</keyword>